<dbReference type="OrthoDB" id="7029872at2"/>
<dbReference type="RefSeq" id="WP_064679966.1">
    <property type="nucleotide sequence ID" value="NZ_CP014870.1"/>
</dbReference>
<dbReference type="Gene3D" id="2.150.10.10">
    <property type="entry name" value="Serralysin-like metalloprotease, C-terminal"/>
    <property type="match status" value="1"/>
</dbReference>
<accession>A0A191Z036</accession>
<keyword evidence="3" id="KW-1185">Reference proteome</keyword>
<proteinExistence type="predicted"/>
<dbReference type="InterPro" id="IPR011049">
    <property type="entry name" value="Serralysin-like_metalloprot_C"/>
</dbReference>
<reference evidence="2 3" key="1">
    <citation type="journal article" date="2018" name="Syst. Appl. Microbiol.">
        <title>Pseudomonas silesiensis sp. nov. strain A3T isolated from a biological pesticide sewage treatment plant and analysis of the complete genome sequence.</title>
        <authorList>
            <person name="Kaminski M.A."/>
            <person name="Furmanczyk E.M."/>
            <person name="Sobczak A."/>
            <person name="Dziembowski A."/>
            <person name="Lipinski L."/>
        </authorList>
    </citation>
    <scope>NUCLEOTIDE SEQUENCE [LARGE SCALE GENOMIC DNA]</scope>
    <source>
        <strain evidence="2 3">A3</strain>
    </source>
</reference>
<evidence type="ECO:0000313" key="3">
    <source>
        <dbReference type="Proteomes" id="UP000078354"/>
    </source>
</evidence>
<name>A0A191Z036_9PSED</name>
<dbReference type="Proteomes" id="UP000078354">
    <property type="component" value="Chromosome"/>
</dbReference>
<dbReference type="AlphaFoldDB" id="A0A191Z036"/>
<feature type="region of interest" description="Disordered" evidence="1">
    <location>
        <begin position="24"/>
        <end position="45"/>
    </location>
</feature>
<dbReference type="STRING" id="1853130.PMA3_26620"/>
<evidence type="ECO:0000256" key="1">
    <source>
        <dbReference type="SAM" id="MobiDB-lite"/>
    </source>
</evidence>
<dbReference type="KEGG" id="psil:PMA3_26620"/>
<dbReference type="EMBL" id="CP014870">
    <property type="protein sequence ID" value="ANJ58535.1"/>
    <property type="molecule type" value="Genomic_DNA"/>
</dbReference>
<protein>
    <recommendedName>
        <fullName evidence="4">Calcium-binding protein</fullName>
    </recommendedName>
</protein>
<evidence type="ECO:0000313" key="2">
    <source>
        <dbReference type="EMBL" id="ANJ58535.1"/>
    </source>
</evidence>
<dbReference type="SUPFAM" id="SSF51120">
    <property type="entry name" value="beta-Roll"/>
    <property type="match status" value="1"/>
</dbReference>
<gene>
    <name evidence="2" type="ORF">PMA3_26620</name>
</gene>
<evidence type="ECO:0008006" key="4">
    <source>
        <dbReference type="Google" id="ProtNLM"/>
    </source>
</evidence>
<sequence length="1173" mass="127787">MAKLIEPAMEVSTHRPLQVTAISQSANSHAPAAGQIDTSPGAPPLTPVPTEVLEPAHPSQVSRRPLAFLDEHFGPLRFGNSSITRVELKAMGARVHGGAISTANTNMRAPDQTFIDGLSFDPAMVGNRVKSATKTPHSGNVATLFFEISISRSVDAPPLFAASAPLTLDSPIDRLNKLGQSAQKLDIHAIQSDSLLKAKAKSYAHRGVATVGVGMQAFGIYSGFKGAFEALDAGDTGEAVFNGVSIGAEFGSLIIERGLTKGGVAMLESGSVILKRFSATSVGTVFSRGGGLFASAITLPFDIVSAVNAFNAAAASQGKVAQDHYVSGGVSVASAGISLALGVAALAGFGTVAGPVGLAAAAILILGAEIYRAARVVDDIDDYVELNFDERLHAGWLAFVGKEQDKEILDRFKINKTFSDHTLQLELSAKHLLEGTHKEELEYIVNGSFDVTLKTIQIWYHQWDEKAGEQPYKLDTEPTIVETDDIILARDGLASDLKGSVKGTPGENKSIYWRLGDGDDQVYAPKDKPNIFIYREGTKKLVGGDKNDSFYFETTEAELNRPQQPIRTSVLDGFEGSDTLAFEGSRPRADTRHVGYDVNLQTGKVALRHEDRAKDDILVAEFTSIENVSTLRKGTNRVTGDDNANQISANGYDHIDAGPGDDTIAIRGWHSRVDGGPGTDRYYIADTTAQVTIVEDGEQASLIEFGWPLERIQRLQIVGTSLVITSLRNENGELPDHVLTIEHVYEHVEGMRQVKNNRLQLKTQDNYWLELTLLPLPSDSLAYDVDYVETGGQPAPAPYITNSGVVVLAEREPRHTFVSRAGGSVDLVANPYASEIPAVVYLDYKTEEIVSIQASYTVEVIMGPSGYTNLNYSQFNIWIRLPSSKLVNISNFFHEKRGRRTGTSFNNNIRINGFYQANVVLVMQDGESYQIHPPRLNFKNDAASPGRKLCSARECLHPRRGRYRFRQPQYIKPFTLSTTPQQVTFPAPPHTGIYVMKGQASSYDVYPVSNTLLSLYTPGAIEQTSNASTWTLFSTELTETVTRNEIRLTSDNLQVGSAVIQLPSLDHPGPVESISVATSSGNIYSVELLFEVLQLYLINAHGYASVDALLADLRAHQQREELATKIAVKNIGFSPRIDGTVYYNSTNDYWGVDTDPDYRIAPQTLFIEPIETV</sequence>
<organism evidence="2 3">
    <name type="scientific">Pseudomonas silesiensis</name>
    <dbReference type="NCBI Taxonomy" id="1853130"/>
    <lineage>
        <taxon>Bacteria</taxon>
        <taxon>Pseudomonadati</taxon>
        <taxon>Pseudomonadota</taxon>
        <taxon>Gammaproteobacteria</taxon>
        <taxon>Pseudomonadales</taxon>
        <taxon>Pseudomonadaceae</taxon>
        <taxon>Pseudomonas</taxon>
    </lineage>
</organism>